<feature type="region of interest" description="Disordered" evidence="1">
    <location>
        <begin position="1"/>
        <end position="28"/>
    </location>
</feature>
<evidence type="ECO:0000313" key="2">
    <source>
        <dbReference type="EMBL" id="CAD9227908.1"/>
    </source>
</evidence>
<feature type="compositionally biased region" description="Polar residues" evidence="1">
    <location>
        <begin position="239"/>
        <end position="248"/>
    </location>
</feature>
<sequence length="273" mass="30682">MDGGRDSPESMDETNLASTSSETIARPKVLPIQKKTLPSDTFEYARPLRQTPLEGKAPPEDAVYRMEGAEFWDANILGARLADSDDRKREFMEDLNAKTKWETNLELDLNAEVAAGAKQHAFQRKEYRWVRDRDVNSPRTATPPSEERLAELSGRLHWGESLYKRQEEMASAPPTIFDCSQLKLEDGAWFTSGLRPKVRASSGRLHESPSSQRPFFKLGQVPAPSSPRRERSSVSVAETLSSTVSSHMPVSRGRKTLKEVYGVTTTKRRSVKC</sequence>
<feature type="compositionally biased region" description="Polar residues" evidence="1">
    <location>
        <begin position="13"/>
        <end position="23"/>
    </location>
</feature>
<protein>
    <submittedName>
        <fullName evidence="2">Uncharacterized protein</fullName>
    </submittedName>
</protein>
<feature type="region of interest" description="Disordered" evidence="1">
    <location>
        <begin position="199"/>
        <end position="255"/>
    </location>
</feature>
<proteinExistence type="predicted"/>
<name>A0A7S1T8U1_9CHLO</name>
<accession>A0A7S1T8U1</accession>
<reference evidence="2" key="1">
    <citation type="submission" date="2021-01" db="EMBL/GenBank/DDBJ databases">
        <authorList>
            <person name="Corre E."/>
            <person name="Pelletier E."/>
            <person name="Niang G."/>
            <person name="Scheremetjew M."/>
            <person name="Finn R."/>
            <person name="Kale V."/>
            <person name="Holt S."/>
            <person name="Cochrane G."/>
            <person name="Meng A."/>
            <person name="Brown T."/>
            <person name="Cohen L."/>
        </authorList>
    </citation>
    <scope>NUCLEOTIDE SEQUENCE</scope>
    <source>
        <strain evidence="2">PLY429</strain>
    </source>
</reference>
<dbReference type="EMBL" id="HBGG01042389">
    <property type="protein sequence ID" value="CAD9227908.1"/>
    <property type="molecule type" value="Transcribed_RNA"/>
</dbReference>
<evidence type="ECO:0000256" key="1">
    <source>
        <dbReference type="SAM" id="MobiDB-lite"/>
    </source>
</evidence>
<dbReference type="AlphaFoldDB" id="A0A7S1T8U1"/>
<organism evidence="2">
    <name type="scientific">Tetraselmis chuii</name>
    <dbReference type="NCBI Taxonomy" id="63592"/>
    <lineage>
        <taxon>Eukaryota</taxon>
        <taxon>Viridiplantae</taxon>
        <taxon>Chlorophyta</taxon>
        <taxon>core chlorophytes</taxon>
        <taxon>Chlorodendrophyceae</taxon>
        <taxon>Chlorodendrales</taxon>
        <taxon>Chlorodendraceae</taxon>
        <taxon>Tetraselmis</taxon>
    </lineage>
</organism>
<gene>
    <name evidence="2" type="ORF">TCHU04912_LOCUS21904</name>
</gene>